<keyword evidence="2" id="KW-1185">Reference proteome</keyword>
<name>A0A8J2LHN1_9HEXA</name>
<proteinExistence type="predicted"/>
<organism evidence="1 2">
    <name type="scientific">Allacma fusca</name>
    <dbReference type="NCBI Taxonomy" id="39272"/>
    <lineage>
        <taxon>Eukaryota</taxon>
        <taxon>Metazoa</taxon>
        <taxon>Ecdysozoa</taxon>
        <taxon>Arthropoda</taxon>
        <taxon>Hexapoda</taxon>
        <taxon>Collembola</taxon>
        <taxon>Symphypleona</taxon>
        <taxon>Sminthuridae</taxon>
        <taxon>Allacma</taxon>
    </lineage>
</organism>
<protein>
    <recommendedName>
        <fullName evidence="3">RING-type domain-containing protein</fullName>
    </recommendedName>
</protein>
<evidence type="ECO:0008006" key="3">
    <source>
        <dbReference type="Google" id="ProtNLM"/>
    </source>
</evidence>
<dbReference type="Proteomes" id="UP000708208">
    <property type="component" value="Unassembled WGS sequence"/>
</dbReference>
<dbReference type="OrthoDB" id="154395at2759"/>
<dbReference type="InterPro" id="IPR017900">
    <property type="entry name" value="4Fe4S_Fe_S_CS"/>
</dbReference>
<comment type="caution">
    <text evidence="1">The sequence shown here is derived from an EMBL/GenBank/DDBJ whole genome shotgun (WGS) entry which is preliminary data.</text>
</comment>
<dbReference type="AlphaFoldDB" id="A0A8J2LHN1"/>
<dbReference type="PROSITE" id="PS00198">
    <property type="entry name" value="4FE4S_FER_1"/>
    <property type="match status" value="1"/>
</dbReference>
<dbReference type="EMBL" id="CAJVCH010528046">
    <property type="protein sequence ID" value="CAG7822994.1"/>
    <property type="molecule type" value="Genomic_DNA"/>
</dbReference>
<sequence>MRAHEHVTCEEAQNGRSDVVVRCLKEIHEQIFNLACPRCNLVFSQFEGCAAVTCSSCKCAFCGICLQDCGSNAHSHVKETCSKNPRKGQYYIDEDQLNRIHKEMRVKKLKEYLGLVDDEEIRYGILRACMKDLIDLGIDCKEFEPQV</sequence>
<reference evidence="1" key="1">
    <citation type="submission" date="2021-06" db="EMBL/GenBank/DDBJ databases">
        <authorList>
            <person name="Hodson N. C."/>
            <person name="Mongue J. A."/>
            <person name="Jaron S. K."/>
        </authorList>
    </citation>
    <scope>NUCLEOTIDE SEQUENCE</scope>
</reference>
<evidence type="ECO:0000313" key="1">
    <source>
        <dbReference type="EMBL" id="CAG7822994.1"/>
    </source>
</evidence>
<accession>A0A8J2LHN1</accession>
<gene>
    <name evidence="1" type="ORF">AFUS01_LOCUS33233</name>
</gene>
<evidence type="ECO:0000313" key="2">
    <source>
        <dbReference type="Proteomes" id="UP000708208"/>
    </source>
</evidence>